<evidence type="ECO:0000256" key="1">
    <source>
        <dbReference type="ARBA" id="ARBA00023015"/>
    </source>
</evidence>
<dbReference type="InterPro" id="IPR050397">
    <property type="entry name" value="Env_Response_Regulators"/>
</dbReference>
<name>A0A4V3C638_9ACTN</name>
<dbReference type="InterPro" id="IPR018490">
    <property type="entry name" value="cNMP-bd_dom_sf"/>
</dbReference>
<keyword evidence="3" id="KW-0804">Transcription</keyword>
<dbReference type="SUPFAM" id="SSF46785">
    <property type="entry name" value="Winged helix' DNA-binding domain"/>
    <property type="match status" value="1"/>
</dbReference>
<evidence type="ECO:0000259" key="5">
    <source>
        <dbReference type="PROSITE" id="PS51063"/>
    </source>
</evidence>
<dbReference type="Gene3D" id="1.10.10.10">
    <property type="entry name" value="Winged helix-like DNA-binding domain superfamily/Winged helix DNA-binding domain"/>
    <property type="match status" value="1"/>
</dbReference>
<proteinExistence type="predicted"/>
<keyword evidence="1" id="KW-0805">Transcription regulation</keyword>
<keyword evidence="7" id="KW-1185">Reference proteome</keyword>
<dbReference type="PANTHER" id="PTHR24567:SF74">
    <property type="entry name" value="HTH-TYPE TRANSCRIPTIONAL REGULATOR ARCR"/>
    <property type="match status" value="1"/>
</dbReference>
<sequence>MRDYGWAAGTFLGSLPRDVAASLVERSVRLSFPAGRVILREGALDSHVFLLLSGFVKVTTAVEGVETLLGIRLPGEVVGEIGALTGEPRNATVSASGPLVAGRLQRGDFEAFLRQRPDASALIAAAVARQLRWANRRRTDFAAFPAPIRLARVLSEMAEVCGRRRSDGSVELLVPLSQTDLAAMVAIAQATVEKAAHELRDQGLITTGYRRIVITDPSALRKLADP</sequence>
<dbReference type="Gene3D" id="2.60.120.10">
    <property type="entry name" value="Jelly Rolls"/>
    <property type="match status" value="1"/>
</dbReference>
<dbReference type="Pfam" id="PF13545">
    <property type="entry name" value="HTH_Crp_2"/>
    <property type="match status" value="1"/>
</dbReference>
<dbReference type="Proteomes" id="UP000294901">
    <property type="component" value="Unassembled WGS sequence"/>
</dbReference>
<dbReference type="PROSITE" id="PS51063">
    <property type="entry name" value="HTH_CRP_2"/>
    <property type="match status" value="1"/>
</dbReference>
<dbReference type="SUPFAM" id="SSF51206">
    <property type="entry name" value="cAMP-binding domain-like"/>
    <property type="match status" value="1"/>
</dbReference>
<evidence type="ECO:0000256" key="2">
    <source>
        <dbReference type="ARBA" id="ARBA00023125"/>
    </source>
</evidence>
<protein>
    <submittedName>
        <fullName evidence="6">CRP-like cAMP-binding protein</fullName>
    </submittedName>
</protein>
<dbReference type="InterPro" id="IPR000595">
    <property type="entry name" value="cNMP-bd_dom"/>
</dbReference>
<organism evidence="6 7">
    <name type="scientific">Paractinoplanes brasiliensis</name>
    <dbReference type="NCBI Taxonomy" id="52695"/>
    <lineage>
        <taxon>Bacteria</taxon>
        <taxon>Bacillati</taxon>
        <taxon>Actinomycetota</taxon>
        <taxon>Actinomycetes</taxon>
        <taxon>Micromonosporales</taxon>
        <taxon>Micromonosporaceae</taxon>
        <taxon>Paractinoplanes</taxon>
    </lineage>
</organism>
<dbReference type="Pfam" id="PF00027">
    <property type="entry name" value="cNMP_binding"/>
    <property type="match status" value="1"/>
</dbReference>
<comment type="caution">
    <text evidence="6">The sequence shown here is derived from an EMBL/GenBank/DDBJ whole genome shotgun (WGS) entry which is preliminary data.</text>
</comment>
<dbReference type="GO" id="GO:0005829">
    <property type="term" value="C:cytosol"/>
    <property type="evidence" value="ECO:0007669"/>
    <property type="project" value="TreeGrafter"/>
</dbReference>
<evidence type="ECO:0000313" key="7">
    <source>
        <dbReference type="Proteomes" id="UP000294901"/>
    </source>
</evidence>
<dbReference type="SMART" id="SM00419">
    <property type="entry name" value="HTH_CRP"/>
    <property type="match status" value="1"/>
</dbReference>
<evidence type="ECO:0000313" key="6">
    <source>
        <dbReference type="EMBL" id="TDO32238.1"/>
    </source>
</evidence>
<dbReference type="InterPro" id="IPR036388">
    <property type="entry name" value="WH-like_DNA-bd_sf"/>
</dbReference>
<evidence type="ECO:0000256" key="3">
    <source>
        <dbReference type="ARBA" id="ARBA00023163"/>
    </source>
</evidence>
<dbReference type="InterPro" id="IPR014710">
    <property type="entry name" value="RmlC-like_jellyroll"/>
</dbReference>
<feature type="domain" description="Cyclic nucleotide-binding" evidence="4">
    <location>
        <begin position="11"/>
        <end position="113"/>
    </location>
</feature>
<dbReference type="SMART" id="SM00100">
    <property type="entry name" value="cNMP"/>
    <property type="match status" value="1"/>
</dbReference>
<dbReference type="EMBL" id="SNWR01000002">
    <property type="protein sequence ID" value="TDO32238.1"/>
    <property type="molecule type" value="Genomic_DNA"/>
</dbReference>
<dbReference type="PROSITE" id="PS50042">
    <property type="entry name" value="CNMP_BINDING_3"/>
    <property type="match status" value="1"/>
</dbReference>
<dbReference type="GO" id="GO:0003677">
    <property type="term" value="F:DNA binding"/>
    <property type="evidence" value="ECO:0007669"/>
    <property type="project" value="UniProtKB-KW"/>
</dbReference>
<dbReference type="GO" id="GO:0003700">
    <property type="term" value="F:DNA-binding transcription factor activity"/>
    <property type="evidence" value="ECO:0007669"/>
    <property type="project" value="TreeGrafter"/>
</dbReference>
<dbReference type="CDD" id="cd00038">
    <property type="entry name" value="CAP_ED"/>
    <property type="match status" value="1"/>
</dbReference>
<dbReference type="OrthoDB" id="41390at2"/>
<evidence type="ECO:0000259" key="4">
    <source>
        <dbReference type="PROSITE" id="PS50042"/>
    </source>
</evidence>
<feature type="domain" description="HTH crp-type" evidence="5">
    <location>
        <begin position="144"/>
        <end position="218"/>
    </location>
</feature>
<dbReference type="AlphaFoldDB" id="A0A4V3C638"/>
<dbReference type="InterPro" id="IPR036390">
    <property type="entry name" value="WH_DNA-bd_sf"/>
</dbReference>
<accession>A0A4V3C638</accession>
<dbReference type="InterPro" id="IPR012318">
    <property type="entry name" value="HTH_CRP"/>
</dbReference>
<keyword evidence="2" id="KW-0238">DNA-binding</keyword>
<gene>
    <name evidence="6" type="ORF">C8E87_7694</name>
</gene>
<reference evidence="6 7" key="1">
    <citation type="submission" date="2019-03" db="EMBL/GenBank/DDBJ databases">
        <title>Sequencing the genomes of 1000 actinobacteria strains.</title>
        <authorList>
            <person name="Klenk H.-P."/>
        </authorList>
    </citation>
    <scope>NUCLEOTIDE SEQUENCE [LARGE SCALE GENOMIC DNA]</scope>
    <source>
        <strain evidence="6 7">DSM 43805</strain>
    </source>
</reference>
<dbReference type="PANTHER" id="PTHR24567">
    <property type="entry name" value="CRP FAMILY TRANSCRIPTIONAL REGULATORY PROTEIN"/>
    <property type="match status" value="1"/>
</dbReference>